<evidence type="ECO:0000256" key="2">
    <source>
        <dbReference type="SAM" id="SignalP"/>
    </source>
</evidence>
<keyword evidence="1" id="KW-0472">Membrane</keyword>
<reference evidence="3" key="1">
    <citation type="submission" date="2020-03" db="EMBL/GenBank/DDBJ databases">
        <authorList>
            <person name="Weist P."/>
        </authorList>
    </citation>
    <scope>NUCLEOTIDE SEQUENCE</scope>
</reference>
<dbReference type="EMBL" id="CADEAL010001206">
    <property type="protein sequence ID" value="CAB1430134.1"/>
    <property type="molecule type" value="Genomic_DNA"/>
</dbReference>
<name>A0A9N7UDW9_PLEPL</name>
<evidence type="ECO:0000313" key="3">
    <source>
        <dbReference type="EMBL" id="CAB1430134.1"/>
    </source>
</evidence>
<dbReference type="Proteomes" id="UP001153269">
    <property type="component" value="Unassembled WGS sequence"/>
</dbReference>
<sequence>MLVCIESLCISISVSGGGLADAPPPSWLVVETRIRIGVACTPSLQSSGRVTQGCAGRSTMSSAQSGDISGYHQSVVRNPPGWEVGIYLVGFLVLLGVAGLNLWKLWKSGTFPKPSPFPNFDYRYLQEKYGTSFSEVRQKRVVANNHRRTSTTSSRKPSLALGETTDCFRDLGHLELMNRELDPTGIAQLNRSISTDSLSSISSIANNFGHDYTVGQLEVTLEFEPPRQPGQGMGMLHITLHQGKDLLEKEEGDFPGCFIRVTLGQRTYMWESHG</sequence>
<feature type="chain" id="PRO_5040137413" evidence="2">
    <location>
        <begin position="21"/>
        <end position="274"/>
    </location>
</feature>
<evidence type="ECO:0000256" key="1">
    <source>
        <dbReference type="SAM" id="Phobius"/>
    </source>
</evidence>
<keyword evidence="1" id="KW-0812">Transmembrane</keyword>
<accession>A0A9N7UDW9</accession>
<feature type="signal peptide" evidence="2">
    <location>
        <begin position="1"/>
        <end position="20"/>
    </location>
</feature>
<proteinExistence type="predicted"/>
<organism evidence="3 4">
    <name type="scientific">Pleuronectes platessa</name>
    <name type="common">European plaice</name>
    <dbReference type="NCBI Taxonomy" id="8262"/>
    <lineage>
        <taxon>Eukaryota</taxon>
        <taxon>Metazoa</taxon>
        <taxon>Chordata</taxon>
        <taxon>Craniata</taxon>
        <taxon>Vertebrata</taxon>
        <taxon>Euteleostomi</taxon>
        <taxon>Actinopterygii</taxon>
        <taxon>Neopterygii</taxon>
        <taxon>Teleostei</taxon>
        <taxon>Neoteleostei</taxon>
        <taxon>Acanthomorphata</taxon>
        <taxon>Carangaria</taxon>
        <taxon>Pleuronectiformes</taxon>
        <taxon>Pleuronectoidei</taxon>
        <taxon>Pleuronectidae</taxon>
        <taxon>Pleuronectes</taxon>
    </lineage>
</organism>
<dbReference type="AlphaFoldDB" id="A0A9N7UDW9"/>
<comment type="caution">
    <text evidence="3">The sequence shown here is derived from an EMBL/GenBank/DDBJ whole genome shotgun (WGS) entry which is preliminary data.</text>
</comment>
<keyword evidence="4" id="KW-1185">Reference proteome</keyword>
<evidence type="ECO:0000313" key="4">
    <source>
        <dbReference type="Proteomes" id="UP001153269"/>
    </source>
</evidence>
<gene>
    <name evidence="3" type="ORF">PLEPLA_LOCUS18116</name>
</gene>
<keyword evidence="1" id="KW-1133">Transmembrane helix</keyword>
<keyword evidence="2" id="KW-0732">Signal</keyword>
<protein>
    <submittedName>
        <fullName evidence="3">Uncharacterized protein</fullName>
    </submittedName>
</protein>
<feature type="transmembrane region" description="Helical" evidence="1">
    <location>
        <begin position="84"/>
        <end position="103"/>
    </location>
</feature>